<gene>
    <name evidence="2" type="ORF">C7S10_00265</name>
</gene>
<evidence type="ECO:0000313" key="2">
    <source>
        <dbReference type="EMBL" id="PUA82236.1"/>
    </source>
</evidence>
<name>A0A2R7Z1V1_9ACTN</name>
<reference evidence="2 3" key="1">
    <citation type="submission" date="2018-03" db="EMBL/GenBank/DDBJ databases">
        <authorList>
            <person name="Keele B.F."/>
        </authorList>
    </citation>
    <scope>NUCLEOTIDE SEQUENCE [LARGE SCALE GENOMIC DNA]</scope>
    <source>
        <strain evidence="2 3">IB-3</strain>
    </source>
</reference>
<evidence type="ECO:0000313" key="3">
    <source>
        <dbReference type="Proteomes" id="UP000244867"/>
    </source>
</evidence>
<keyword evidence="1" id="KW-0620">Polyamine biosynthesis</keyword>
<protein>
    <recommendedName>
        <fullName evidence="4">Spermidine synthase</fullName>
    </recommendedName>
</protein>
<dbReference type="OrthoDB" id="9793351at2"/>
<comment type="caution">
    <text evidence="2">The sequence shown here is derived from an EMBL/GenBank/DDBJ whole genome shotgun (WGS) entry which is preliminary data.</text>
</comment>
<dbReference type="GO" id="GO:0006596">
    <property type="term" value="P:polyamine biosynthetic process"/>
    <property type="evidence" value="ECO:0007669"/>
    <property type="project" value="UniProtKB-KW"/>
</dbReference>
<accession>A0A2R7Z1V1</accession>
<dbReference type="EMBL" id="PYXZ01000001">
    <property type="protein sequence ID" value="PUA82236.1"/>
    <property type="molecule type" value="Genomic_DNA"/>
</dbReference>
<dbReference type="PANTHER" id="PTHR43317:SF3">
    <property type="entry name" value="BLR2883 PROTEIN"/>
    <property type="match status" value="1"/>
</dbReference>
<sequence length="232" mass="25372">MTAMQDGLNGAPEVAEIARAESERGEVVLRRRVNEQAAEVLELRVNGVFVMDTLETGTEIELAAAALELVPDPRDVVVGGLGLGFTTQRVLADPRVEKVMVVEIEDALIGWMRDGTVPHGPALLADQRVRVVNADIQMAIAEARSTYDLVLLDVDNGPGYLVHADNERVYQEAFLARCRELLNPGGVLVVWSAAAAPELLAAMRAVFDDAEEQEHAVLLQDRPETYFLYVAR</sequence>
<organism evidence="2 3">
    <name type="scientific">Nocardioides currus</name>
    <dbReference type="NCBI Taxonomy" id="2133958"/>
    <lineage>
        <taxon>Bacteria</taxon>
        <taxon>Bacillati</taxon>
        <taxon>Actinomycetota</taxon>
        <taxon>Actinomycetes</taxon>
        <taxon>Propionibacteriales</taxon>
        <taxon>Nocardioidaceae</taxon>
        <taxon>Nocardioides</taxon>
    </lineage>
</organism>
<dbReference type="InterPro" id="IPR029063">
    <property type="entry name" value="SAM-dependent_MTases_sf"/>
</dbReference>
<evidence type="ECO:0000256" key="1">
    <source>
        <dbReference type="ARBA" id="ARBA00023115"/>
    </source>
</evidence>
<dbReference type="SUPFAM" id="SSF53335">
    <property type="entry name" value="S-adenosyl-L-methionine-dependent methyltransferases"/>
    <property type="match status" value="1"/>
</dbReference>
<dbReference type="CDD" id="cd02440">
    <property type="entry name" value="AdoMet_MTases"/>
    <property type="match status" value="1"/>
</dbReference>
<dbReference type="PANTHER" id="PTHR43317">
    <property type="entry name" value="THERMOSPERMINE SYNTHASE ACAULIS5"/>
    <property type="match status" value="1"/>
</dbReference>
<keyword evidence="3" id="KW-1185">Reference proteome</keyword>
<dbReference type="Proteomes" id="UP000244867">
    <property type="component" value="Unassembled WGS sequence"/>
</dbReference>
<dbReference type="Gene3D" id="3.40.50.150">
    <property type="entry name" value="Vaccinia Virus protein VP39"/>
    <property type="match status" value="1"/>
</dbReference>
<evidence type="ECO:0008006" key="4">
    <source>
        <dbReference type="Google" id="ProtNLM"/>
    </source>
</evidence>
<dbReference type="Pfam" id="PF01564">
    <property type="entry name" value="Spermine_synth"/>
    <property type="match status" value="1"/>
</dbReference>
<proteinExistence type="predicted"/>
<dbReference type="AlphaFoldDB" id="A0A2R7Z1V1"/>